<dbReference type="RefSeq" id="WP_190256560.1">
    <property type="nucleotide sequence ID" value="NZ_BMPI01000075.1"/>
</dbReference>
<dbReference type="EMBL" id="BMPI01000075">
    <property type="protein sequence ID" value="GGM77241.1"/>
    <property type="molecule type" value="Genomic_DNA"/>
</dbReference>
<accession>A0A917UBN8</accession>
<sequence length="95" mass="10283">MAATMIFAGAIAAVYGILIAMHVAAIRARGPADDRYRPRLAVWLASAGDRRRARIETEAAHDLVAGRLTRDRYRATMAAMAAQDDVEHPLAVPKA</sequence>
<proteinExistence type="predicted"/>
<evidence type="ECO:0000313" key="2">
    <source>
        <dbReference type="EMBL" id="GGM77241.1"/>
    </source>
</evidence>
<keyword evidence="1" id="KW-1133">Transmembrane helix</keyword>
<dbReference type="AlphaFoldDB" id="A0A917UBN8"/>
<feature type="transmembrane region" description="Helical" evidence="1">
    <location>
        <begin position="6"/>
        <end position="26"/>
    </location>
</feature>
<keyword evidence="1" id="KW-0472">Membrane</keyword>
<evidence type="ECO:0000313" key="3">
    <source>
        <dbReference type="EMBL" id="GGM77917.1"/>
    </source>
</evidence>
<evidence type="ECO:0000256" key="1">
    <source>
        <dbReference type="SAM" id="Phobius"/>
    </source>
</evidence>
<reference evidence="2" key="2">
    <citation type="submission" date="2020-09" db="EMBL/GenBank/DDBJ databases">
        <authorList>
            <person name="Sun Q."/>
            <person name="Ohkuma M."/>
        </authorList>
    </citation>
    <scope>NUCLEOTIDE SEQUENCE</scope>
    <source>
        <strain evidence="2">JCM 19831</strain>
    </source>
</reference>
<keyword evidence="4" id="KW-1185">Reference proteome</keyword>
<keyword evidence="1" id="KW-0812">Transmembrane</keyword>
<gene>
    <name evidence="2" type="ORF">GCM10007977_093430</name>
    <name evidence="3" type="ORF">GCM10007977_094260</name>
</gene>
<organism evidence="2 4">
    <name type="scientific">Dactylosporangium sucinum</name>
    <dbReference type="NCBI Taxonomy" id="1424081"/>
    <lineage>
        <taxon>Bacteria</taxon>
        <taxon>Bacillati</taxon>
        <taxon>Actinomycetota</taxon>
        <taxon>Actinomycetes</taxon>
        <taxon>Micromonosporales</taxon>
        <taxon>Micromonosporaceae</taxon>
        <taxon>Dactylosporangium</taxon>
    </lineage>
</organism>
<evidence type="ECO:0000313" key="4">
    <source>
        <dbReference type="Proteomes" id="UP000642070"/>
    </source>
</evidence>
<protein>
    <submittedName>
        <fullName evidence="2">Uncharacterized protein</fullName>
    </submittedName>
</protein>
<reference evidence="2" key="1">
    <citation type="journal article" date="2014" name="Int. J. Syst. Evol. Microbiol.">
        <title>Complete genome sequence of Corynebacterium casei LMG S-19264T (=DSM 44701T), isolated from a smear-ripened cheese.</title>
        <authorList>
            <consortium name="US DOE Joint Genome Institute (JGI-PGF)"/>
            <person name="Walter F."/>
            <person name="Albersmeier A."/>
            <person name="Kalinowski J."/>
            <person name="Ruckert C."/>
        </authorList>
    </citation>
    <scope>NUCLEOTIDE SEQUENCE</scope>
    <source>
        <strain evidence="2">JCM 19831</strain>
    </source>
</reference>
<name>A0A917UBN8_9ACTN</name>
<dbReference type="Proteomes" id="UP000642070">
    <property type="component" value="Unassembled WGS sequence"/>
</dbReference>
<dbReference type="EMBL" id="BMPI01000076">
    <property type="protein sequence ID" value="GGM77917.1"/>
    <property type="molecule type" value="Genomic_DNA"/>
</dbReference>
<comment type="caution">
    <text evidence="2">The sequence shown here is derived from an EMBL/GenBank/DDBJ whole genome shotgun (WGS) entry which is preliminary data.</text>
</comment>